<dbReference type="InterPro" id="IPR012677">
    <property type="entry name" value="Nucleotide-bd_a/b_plait_sf"/>
</dbReference>
<feature type="domain" description="C3H1-type" evidence="12">
    <location>
        <begin position="27"/>
        <end position="54"/>
    </location>
</feature>
<dbReference type="GO" id="GO:0016567">
    <property type="term" value="P:protein ubiquitination"/>
    <property type="evidence" value="ECO:0007669"/>
    <property type="project" value="InterPro"/>
</dbReference>
<dbReference type="PROSITE" id="PS00028">
    <property type="entry name" value="ZINC_FINGER_C2H2_1"/>
    <property type="match status" value="1"/>
</dbReference>
<dbReference type="CDD" id="cd22585">
    <property type="entry name" value="Rcat_RBR_DEAH12-like"/>
    <property type="match status" value="1"/>
</dbReference>
<dbReference type="InterPro" id="IPR001841">
    <property type="entry name" value="Znf_RING"/>
</dbReference>
<reference evidence="14" key="1">
    <citation type="submission" date="2023-03" db="EMBL/GenBank/DDBJ databases">
        <title>Massive genome expansion in bonnet fungi (Mycena s.s.) driven by repeated elements and novel gene families across ecological guilds.</title>
        <authorList>
            <consortium name="Lawrence Berkeley National Laboratory"/>
            <person name="Harder C.B."/>
            <person name="Miyauchi S."/>
            <person name="Viragh M."/>
            <person name="Kuo A."/>
            <person name="Thoen E."/>
            <person name="Andreopoulos B."/>
            <person name="Lu D."/>
            <person name="Skrede I."/>
            <person name="Drula E."/>
            <person name="Henrissat B."/>
            <person name="Morin E."/>
            <person name="Kohler A."/>
            <person name="Barry K."/>
            <person name="LaButti K."/>
            <person name="Morin E."/>
            <person name="Salamov A."/>
            <person name="Lipzen A."/>
            <person name="Mereny Z."/>
            <person name="Hegedus B."/>
            <person name="Baldrian P."/>
            <person name="Stursova M."/>
            <person name="Weitz H."/>
            <person name="Taylor A."/>
            <person name="Grigoriev I.V."/>
            <person name="Nagy L.G."/>
            <person name="Martin F."/>
            <person name="Kauserud H."/>
        </authorList>
    </citation>
    <scope>NUCLEOTIDE SEQUENCE</scope>
    <source>
        <strain evidence="14">CBHHK188m</strain>
    </source>
</reference>
<dbReference type="PROSITE" id="PS50089">
    <property type="entry name" value="ZF_RING_2"/>
    <property type="match status" value="1"/>
</dbReference>
<dbReference type="CDD" id="cd20335">
    <property type="entry name" value="BRcat_RBR"/>
    <property type="match status" value="1"/>
</dbReference>
<dbReference type="SMART" id="SM00647">
    <property type="entry name" value="IBR"/>
    <property type="match status" value="2"/>
</dbReference>
<feature type="domain" description="RING-type" evidence="13">
    <location>
        <begin position="563"/>
        <end position="774"/>
    </location>
</feature>
<dbReference type="SUPFAM" id="SSF54928">
    <property type="entry name" value="RNA-binding domain, RBD"/>
    <property type="match status" value="1"/>
</dbReference>
<dbReference type="InterPro" id="IPR035979">
    <property type="entry name" value="RBD_domain_sf"/>
</dbReference>
<dbReference type="InterPro" id="IPR044066">
    <property type="entry name" value="TRIAD_supradom"/>
</dbReference>
<dbReference type="InterPro" id="IPR013087">
    <property type="entry name" value="Znf_C2H2_type"/>
</dbReference>
<feature type="domain" description="RING-type" evidence="11">
    <location>
        <begin position="567"/>
        <end position="618"/>
    </location>
</feature>
<keyword evidence="5" id="KW-0677">Repeat</keyword>
<dbReference type="Gene3D" id="3.30.40.10">
    <property type="entry name" value="Zinc/RING finger domain, C3HC4 (zinc finger)"/>
    <property type="match status" value="1"/>
</dbReference>
<feature type="zinc finger region" description="C3H1-type" evidence="9">
    <location>
        <begin position="27"/>
        <end position="54"/>
    </location>
</feature>
<proteinExistence type="predicted"/>
<evidence type="ECO:0000256" key="6">
    <source>
        <dbReference type="ARBA" id="ARBA00022771"/>
    </source>
</evidence>
<keyword evidence="4 9" id="KW-0479">Metal-binding</keyword>
<dbReference type="GO" id="GO:0008270">
    <property type="term" value="F:zinc ion binding"/>
    <property type="evidence" value="ECO:0007669"/>
    <property type="project" value="UniProtKB-KW"/>
</dbReference>
<keyword evidence="6 9" id="KW-0863">Zinc-finger</keyword>
<feature type="region of interest" description="Disordered" evidence="10">
    <location>
        <begin position="1"/>
        <end position="26"/>
    </location>
</feature>
<name>A0AAD7IS24_9AGAR</name>
<dbReference type="GO" id="GO:0003676">
    <property type="term" value="F:nucleic acid binding"/>
    <property type="evidence" value="ECO:0007669"/>
    <property type="project" value="InterPro"/>
</dbReference>
<dbReference type="PROSITE" id="PS50103">
    <property type="entry name" value="ZF_C3H1"/>
    <property type="match status" value="1"/>
</dbReference>
<keyword evidence="15" id="KW-1185">Reference proteome</keyword>
<dbReference type="SUPFAM" id="SSF57850">
    <property type="entry name" value="RING/U-box"/>
    <property type="match status" value="2"/>
</dbReference>
<dbReference type="InterPro" id="IPR031127">
    <property type="entry name" value="E3_UB_ligase_RBR"/>
</dbReference>
<accession>A0AAD7IS24</accession>
<evidence type="ECO:0000313" key="15">
    <source>
        <dbReference type="Proteomes" id="UP001215280"/>
    </source>
</evidence>
<evidence type="ECO:0000256" key="10">
    <source>
        <dbReference type="SAM" id="MobiDB-lite"/>
    </source>
</evidence>
<dbReference type="Pfam" id="PF22191">
    <property type="entry name" value="IBR_1"/>
    <property type="match status" value="1"/>
</dbReference>
<dbReference type="Gene3D" id="3.30.70.330">
    <property type="match status" value="1"/>
</dbReference>
<dbReference type="Gene3D" id="1.20.120.1750">
    <property type="match status" value="1"/>
</dbReference>
<evidence type="ECO:0000256" key="2">
    <source>
        <dbReference type="ARBA" id="ARBA00012251"/>
    </source>
</evidence>
<keyword evidence="8 9" id="KW-0862">Zinc</keyword>
<dbReference type="InterPro" id="IPR013083">
    <property type="entry name" value="Znf_RING/FYVE/PHD"/>
</dbReference>
<feature type="compositionally biased region" description="Low complexity" evidence="10">
    <location>
        <begin position="1"/>
        <end position="13"/>
    </location>
</feature>
<sequence>MSTTATSASQLSTGPNPSHTRIKHPPPPFPEVCRRWLRDQCTLGYNCRWVHRDLDYDFPDSSTSRPRPAPPPPPEPHLSIMVHDHTRVRLGSGFEIHEVTTSVETPWLVLSNVPVRVKPNAISQLLAPFGSVVDLKIPPTPAKDVMTVKARFSTHAEALRASTALDGSAVFKTTISARIPVNSRSGMVDIQDSTVRIQWEAPSKVAYGGYPSPERAQEAIAAARTPCEDYYVHASIHVGLPSIGAVTVKFANLPPTADEKCMERFARPEDIMWERPNYLVLSLAVDGVKRTLHSLGNLRELDVLPPPYLNGLVRAWATFSSSAAARSAAASIHGRKPIWTGKTRIFARYVQTLAYHISLEAYEKDAPLINALREAAFRNGCGMTVAVRRLPMSMLIRLSAEGNKALGWLKAEFEKMSQGEILRRDGVAIWDSFFGRPNGAEYLRTVSAEEPGVRIEVNSVQRLLRLFGTPRQRAAVGTILLQKMDELKARRVRVIRVHGRVVSAFIPAHLTRLCDKFGAENIHVDIWERTITLRGDDALYEAAVEAIHQIQQSSLARLTYRPNIIECPVCFNQVVSRITLRCGHTWCRACLTQYFLAAIDNRRFPLKCLGDEAKCTECIPLSAARGILQPAQFNSIVDAALSSYVHAHAKELHYCPSPDCLQIYRTGPKGTVVQCPACLLRICPHCHAEAHDGFDCADRDGGDRLFKEWAASHDVKNCPGCAIPIERDEGCHHVTCIHCQTHICWVCLQTFPKGEGIYKHMRTVHGGIGLGQEY</sequence>
<gene>
    <name evidence="14" type="ORF">DFH07DRAFT_557652</name>
</gene>
<protein>
    <recommendedName>
        <fullName evidence="2">RBR-type E3 ubiquitin transferase</fullName>
        <ecNumber evidence="2">2.3.2.31</ecNumber>
    </recommendedName>
</protein>
<keyword evidence="3" id="KW-0808">Transferase</keyword>
<comment type="catalytic activity">
    <reaction evidence="1">
        <text>[E2 ubiquitin-conjugating enzyme]-S-ubiquitinyl-L-cysteine + [acceptor protein]-L-lysine = [E2 ubiquitin-conjugating enzyme]-L-cysteine + [acceptor protein]-N(6)-ubiquitinyl-L-lysine.</text>
        <dbReference type="EC" id="2.3.2.31"/>
    </reaction>
</comment>
<evidence type="ECO:0000256" key="8">
    <source>
        <dbReference type="ARBA" id="ARBA00022833"/>
    </source>
</evidence>
<evidence type="ECO:0000256" key="4">
    <source>
        <dbReference type="ARBA" id="ARBA00022723"/>
    </source>
</evidence>
<evidence type="ECO:0000259" key="11">
    <source>
        <dbReference type="PROSITE" id="PS50089"/>
    </source>
</evidence>
<dbReference type="AlphaFoldDB" id="A0AAD7IS24"/>
<dbReference type="GO" id="GO:0061630">
    <property type="term" value="F:ubiquitin protein ligase activity"/>
    <property type="evidence" value="ECO:0007669"/>
    <property type="project" value="UniProtKB-EC"/>
</dbReference>
<evidence type="ECO:0000256" key="3">
    <source>
        <dbReference type="ARBA" id="ARBA00022679"/>
    </source>
</evidence>
<evidence type="ECO:0000256" key="1">
    <source>
        <dbReference type="ARBA" id="ARBA00001798"/>
    </source>
</evidence>
<dbReference type="EMBL" id="JARJLG010000086">
    <property type="protein sequence ID" value="KAJ7749315.1"/>
    <property type="molecule type" value="Genomic_DNA"/>
</dbReference>
<evidence type="ECO:0000256" key="9">
    <source>
        <dbReference type="PROSITE-ProRule" id="PRU00723"/>
    </source>
</evidence>
<dbReference type="InterPro" id="IPR000571">
    <property type="entry name" value="Znf_CCCH"/>
</dbReference>
<dbReference type="Pfam" id="PF01485">
    <property type="entry name" value="IBR"/>
    <property type="match status" value="1"/>
</dbReference>
<dbReference type="CDD" id="cd00590">
    <property type="entry name" value="RRM_SF"/>
    <property type="match status" value="1"/>
</dbReference>
<dbReference type="PANTHER" id="PTHR11685">
    <property type="entry name" value="RBR FAMILY RING FINGER AND IBR DOMAIN-CONTAINING"/>
    <property type="match status" value="1"/>
</dbReference>
<dbReference type="PROSITE" id="PS51873">
    <property type="entry name" value="TRIAD"/>
    <property type="match status" value="1"/>
</dbReference>
<comment type="caution">
    <text evidence="14">The sequence shown here is derived from an EMBL/GenBank/DDBJ whole genome shotgun (WGS) entry which is preliminary data.</text>
</comment>
<dbReference type="InterPro" id="IPR002867">
    <property type="entry name" value="IBR_dom"/>
</dbReference>
<evidence type="ECO:0000256" key="5">
    <source>
        <dbReference type="ARBA" id="ARBA00022737"/>
    </source>
</evidence>
<organism evidence="14 15">
    <name type="scientific">Mycena maculata</name>
    <dbReference type="NCBI Taxonomy" id="230809"/>
    <lineage>
        <taxon>Eukaryota</taxon>
        <taxon>Fungi</taxon>
        <taxon>Dikarya</taxon>
        <taxon>Basidiomycota</taxon>
        <taxon>Agaricomycotina</taxon>
        <taxon>Agaricomycetes</taxon>
        <taxon>Agaricomycetidae</taxon>
        <taxon>Agaricales</taxon>
        <taxon>Marasmiineae</taxon>
        <taxon>Mycenaceae</taxon>
        <taxon>Mycena</taxon>
    </lineage>
</organism>
<evidence type="ECO:0000256" key="7">
    <source>
        <dbReference type="ARBA" id="ARBA00022786"/>
    </source>
</evidence>
<keyword evidence="7" id="KW-0833">Ubl conjugation pathway</keyword>
<evidence type="ECO:0000313" key="14">
    <source>
        <dbReference type="EMBL" id="KAJ7749315.1"/>
    </source>
</evidence>
<dbReference type="EC" id="2.3.2.31" evidence="2"/>
<evidence type="ECO:0000259" key="12">
    <source>
        <dbReference type="PROSITE" id="PS50103"/>
    </source>
</evidence>
<dbReference type="Proteomes" id="UP001215280">
    <property type="component" value="Unassembled WGS sequence"/>
</dbReference>
<evidence type="ECO:0000259" key="13">
    <source>
        <dbReference type="PROSITE" id="PS51873"/>
    </source>
</evidence>